<feature type="region of interest" description="Disordered" evidence="6">
    <location>
        <begin position="200"/>
        <end position="222"/>
    </location>
</feature>
<evidence type="ECO:0000313" key="8">
    <source>
        <dbReference type="Proteomes" id="UP000661918"/>
    </source>
</evidence>
<keyword evidence="4 5" id="KW-0234">DNA repair</keyword>
<proteinExistence type="inferred from homology"/>
<evidence type="ECO:0000256" key="2">
    <source>
        <dbReference type="ARBA" id="ARBA00022763"/>
    </source>
</evidence>
<dbReference type="HAMAP" id="MF_00527">
    <property type="entry name" value="3MGH"/>
    <property type="match status" value="1"/>
</dbReference>
<organism evidence="7 8">
    <name type="scientific">Deinococcus aerophilus</name>
    <dbReference type="NCBI Taxonomy" id="522488"/>
    <lineage>
        <taxon>Bacteria</taxon>
        <taxon>Thermotogati</taxon>
        <taxon>Deinococcota</taxon>
        <taxon>Deinococci</taxon>
        <taxon>Deinococcales</taxon>
        <taxon>Deinococcaceae</taxon>
        <taxon>Deinococcus</taxon>
    </lineage>
</organism>
<dbReference type="RefSeq" id="WP_188902255.1">
    <property type="nucleotide sequence ID" value="NZ_BMOM01000006.1"/>
</dbReference>
<evidence type="ECO:0000256" key="3">
    <source>
        <dbReference type="ARBA" id="ARBA00022801"/>
    </source>
</evidence>
<dbReference type="SUPFAM" id="SSF50486">
    <property type="entry name" value="FMT C-terminal domain-like"/>
    <property type="match status" value="1"/>
</dbReference>
<dbReference type="NCBIfam" id="TIGR00567">
    <property type="entry name" value="3mg"/>
    <property type="match status" value="1"/>
</dbReference>
<protein>
    <recommendedName>
        <fullName evidence="5">Putative 3-methyladenine DNA glycosylase</fullName>
        <ecNumber evidence="5">3.2.2.-</ecNumber>
    </recommendedName>
</protein>
<dbReference type="EC" id="3.2.2.-" evidence="5"/>
<dbReference type="InterPro" id="IPR036995">
    <property type="entry name" value="MPG_sf"/>
</dbReference>
<dbReference type="InterPro" id="IPR003180">
    <property type="entry name" value="MPG"/>
</dbReference>
<dbReference type="InterPro" id="IPR011034">
    <property type="entry name" value="Formyl_transferase-like_C_sf"/>
</dbReference>
<dbReference type="CDD" id="cd00540">
    <property type="entry name" value="AAG"/>
    <property type="match status" value="1"/>
</dbReference>
<comment type="similarity">
    <text evidence="1 5">Belongs to the DNA glycosylase MPG family.</text>
</comment>
<accession>A0ABQ2GPL8</accession>
<keyword evidence="2 5" id="KW-0227">DNA damage</keyword>
<dbReference type="Gene3D" id="3.10.300.10">
    <property type="entry name" value="Methylpurine-DNA glycosylase (MPG)"/>
    <property type="match status" value="1"/>
</dbReference>
<dbReference type="EMBL" id="BMOM01000006">
    <property type="protein sequence ID" value="GGM04678.1"/>
    <property type="molecule type" value="Genomic_DNA"/>
</dbReference>
<dbReference type="Pfam" id="PF02245">
    <property type="entry name" value="Pur_DNA_glyco"/>
    <property type="match status" value="1"/>
</dbReference>
<comment type="caution">
    <text evidence="7">The sequence shown here is derived from an EMBL/GenBank/DDBJ whole genome shotgun (WGS) entry which is preliminary data.</text>
</comment>
<keyword evidence="8" id="KW-1185">Reference proteome</keyword>
<evidence type="ECO:0000256" key="4">
    <source>
        <dbReference type="ARBA" id="ARBA00023204"/>
    </source>
</evidence>
<dbReference type="PANTHER" id="PTHR10429">
    <property type="entry name" value="DNA-3-METHYLADENINE GLYCOSYLASE"/>
    <property type="match status" value="1"/>
</dbReference>
<dbReference type="PANTHER" id="PTHR10429:SF0">
    <property type="entry name" value="DNA-3-METHYLADENINE GLYCOSYLASE"/>
    <property type="match status" value="1"/>
</dbReference>
<evidence type="ECO:0000256" key="1">
    <source>
        <dbReference type="ARBA" id="ARBA00009232"/>
    </source>
</evidence>
<evidence type="ECO:0000313" key="7">
    <source>
        <dbReference type="EMBL" id="GGM04678.1"/>
    </source>
</evidence>
<reference evidence="8" key="1">
    <citation type="journal article" date="2019" name="Int. J. Syst. Evol. Microbiol.">
        <title>The Global Catalogue of Microorganisms (GCM) 10K type strain sequencing project: providing services to taxonomists for standard genome sequencing and annotation.</title>
        <authorList>
            <consortium name="The Broad Institute Genomics Platform"/>
            <consortium name="The Broad Institute Genome Sequencing Center for Infectious Disease"/>
            <person name="Wu L."/>
            <person name="Ma J."/>
        </authorList>
    </citation>
    <scope>NUCLEOTIDE SEQUENCE [LARGE SCALE GENOMIC DNA]</scope>
    <source>
        <strain evidence="8">JCM 15443</strain>
    </source>
</reference>
<name>A0ABQ2GPL8_9DEIO</name>
<keyword evidence="3 5" id="KW-0378">Hydrolase</keyword>
<dbReference type="Proteomes" id="UP000661918">
    <property type="component" value="Unassembled WGS sequence"/>
</dbReference>
<evidence type="ECO:0000256" key="6">
    <source>
        <dbReference type="SAM" id="MobiDB-lite"/>
    </source>
</evidence>
<sequence length="222" mass="23439">MHASVQPFPYVQALKPAFFAGDPVTVARALLGAILVRTLPGGEILAARIVETEGYDCPRDPSCHVVARLPGAAQAMGGEPGRVYFHHAYKQALLNVVCRPPGVQASILVRAAQPLLGEATMRELRPVRRALDLTNGPAKLVTALGLTAELAGQPIDGPAFYIVPGGPVPDAELQITARVGLRRGAELPWRFLIRGNPWVSPGKPGADPPASRPHGAVRTATP</sequence>
<gene>
    <name evidence="7" type="ORF">GCM10010841_11340</name>
</gene>
<evidence type="ECO:0000256" key="5">
    <source>
        <dbReference type="HAMAP-Rule" id="MF_00527"/>
    </source>
</evidence>